<dbReference type="GO" id="GO:0050163">
    <property type="term" value="F:oxaloacetate tautomerase activity"/>
    <property type="evidence" value="ECO:0007669"/>
    <property type="project" value="UniProtKB-ARBA"/>
</dbReference>
<dbReference type="Gene3D" id="3.90.850.10">
    <property type="entry name" value="Fumarylacetoacetase-like, C-terminal domain"/>
    <property type="match status" value="1"/>
</dbReference>
<dbReference type="PANTHER" id="PTHR11820">
    <property type="entry name" value="ACYLPYRUVASE"/>
    <property type="match status" value="1"/>
</dbReference>
<evidence type="ECO:0000256" key="1">
    <source>
        <dbReference type="ARBA" id="ARBA00010211"/>
    </source>
</evidence>
<evidence type="ECO:0000313" key="5">
    <source>
        <dbReference type="Proteomes" id="UP001172673"/>
    </source>
</evidence>
<comment type="similarity">
    <text evidence="1">Belongs to the FAH family.</text>
</comment>
<dbReference type="GO" id="GO:0006107">
    <property type="term" value="P:oxaloacetate metabolic process"/>
    <property type="evidence" value="ECO:0007669"/>
    <property type="project" value="UniProtKB-ARBA"/>
</dbReference>
<dbReference type="Proteomes" id="UP001172673">
    <property type="component" value="Unassembled WGS sequence"/>
</dbReference>
<evidence type="ECO:0000256" key="2">
    <source>
        <dbReference type="ARBA" id="ARBA00022723"/>
    </source>
</evidence>
<reference evidence="4" key="1">
    <citation type="submission" date="2022-10" db="EMBL/GenBank/DDBJ databases">
        <title>Culturing micro-colonial fungi from biological soil crusts in the Mojave desert and describing Neophaeococcomyces mojavensis, and introducing the new genera and species Taxawa tesnikishii.</title>
        <authorList>
            <person name="Kurbessoian T."/>
            <person name="Stajich J.E."/>
        </authorList>
    </citation>
    <scope>NUCLEOTIDE SEQUENCE</scope>
    <source>
        <strain evidence="4">TK_41</strain>
    </source>
</reference>
<dbReference type="PANTHER" id="PTHR11820:SF112">
    <property type="entry name" value="FUMARYLACETOACETATE HYDROLASE FAMILY PROTEIN (AFU_ORTHOLOGUE AFUA_1G02370)-RELATED"/>
    <property type="match status" value="1"/>
</dbReference>
<proteinExistence type="inferred from homology"/>
<keyword evidence="2" id="KW-0479">Metal-binding</keyword>
<sequence length="287" mass="31344">MPTPWTHLVRFLAEEDGQIHLGQVDAKKCPDVGLATYNGEKVEVKLVTGSVFDGTMTSTTMHISKLLPPIEMSEVPIIRCLGLNYYEAAKEAKAPIPEVPVLFVRPRTALNGPYPAAINIPKIAQDGTSDYEAELSIILSKSGRDIPEEEAMSYVLGYTCSNDVSARTQQFKNSQWSFSKGLDGSCPIGPVLVAPSVIGDPHNLKIRAIYNDEVVQDANTQDMIHKIPKTIAFLSQGTTLERGTIIMTGTGPGVGLFRDPKVVLNDGDDIRVEIENIGTLVNRVFYE</sequence>
<comment type="caution">
    <text evidence="4">The sequence shown here is derived from an EMBL/GenBank/DDBJ whole genome shotgun (WGS) entry which is preliminary data.</text>
</comment>
<dbReference type="Pfam" id="PF01557">
    <property type="entry name" value="FAA_hydrolase"/>
    <property type="match status" value="1"/>
</dbReference>
<feature type="domain" description="Fumarylacetoacetase-like C-terminal" evidence="3">
    <location>
        <begin position="78"/>
        <end position="284"/>
    </location>
</feature>
<dbReference type="EMBL" id="JAPDRK010000008">
    <property type="protein sequence ID" value="KAJ9609858.1"/>
    <property type="molecule type" value="Genomic_DNA"/>
</dbReference>
<dbReference type="AlphaFoldDB" id="A0AA38XB52"/>
<evidence type="ECO:0000313" key="4">
    <source>
        <dbReference type="EMBL" id="KAJ9609858.1"/>
    </source>
</evidence>
<accession>A0AA38XB52</accession>
<dbReference type="GO" id="GO:0046872">
    <property type="term" value="F:metal ion binding"/>
    <property type="evidence" value="ECO:0007669"/>
    <property type="project" value="UniProtKB-KW"/>
</dbReference>
<dbReference type="InterPro" id="IPR011234">
    <property type="entry name" value="Fumarylacetoacetase-like_C"/>
</dbReference>
<dbReference type="InterPro" id="IPR036663">
    <property type="entry name" value="Fumarylacetoacetase_C_sf"/>
</dbReference>
<keyword evidence="5" id="KW-1185">Reference proteome</keyword>
<protein>
    <recommendedName>
        <fullName evidence="3">Fumarylacetoacetase-like C-terminal domain-containing protein</fullName>
    </recommendedName>
</protein>
<name>A0AA38XB52_9EURO</name>
<gene>
    <name evidence="4" type="ORF">H2200_006187</name>
</gene>
<dbReference type="SUPFAM" id="SSF56529">
    <property type="entry name" value="FAH"/>
    <property type="match status" value="1"/>
</dbReference>
<organism evidence="4 5">
    <name type="scientific">Cladophialophora chaetospira</name>
    <dbReference type="NCBI Taxonomy" id="386627"/>
    <lineage>
        <taxon>Eukaryota</taxon>
        <taxon>Fungi</taxon>
        <taxon>Dikarya</taxon>
        <taxon>Ascomycota</taxon>
        <taxon>Pezizomycotina</taxon>
        <taxon>Eurotiomycetes</taxon>
        <taxon>Chaetothyriomycetidae</taxon>
        <taxon>Chaetothyriales</taxon>
        <taxon>Herpotrichiellaceae</taxon>
        <taxon>Cladophialophora</taxon>
    </lineage>
</organism>
<evidence type="ECO:0000259" key="3">
    <source>
        <dbReference type="Pfam" id="PF01557"/>
    </source>
</evidence>
<dbReference type="FunFam" id="3.90.850.10:FF:000002">
    <property type="entry name" value="2-hydroxyhepta-2,4-diene-1,7-dioate isomerase"/>
    <property type="match status" value="1"/>
</dbReference>